<reference evidence="1" key="1">
    <citation type="journal article" date="2023" name="Plant J.">
        <title>Genome sequences and population genomics provide insights into the demographic history, inbreeding, and mutation load of two 'living fossil' tree species of Dipteronia.</title>
        <authorList>
            <person name="Feng Y."/>
            <person name="Comes H.P."/>
            <person name="Chen J."/>
            <person name="Zhu S."/>
            <person name="Lu R."/>
            <person name="Zhang X."/>
            <person name="Li P."/>
            <person name="Qiu J."/>
            <person name="Olsen K.M."/>
            <person name="Qiu Y."/>
        </authorList>
    </citation>
    <scope>NUCLEOTIDE SEQUENCE</scope>
    <source>
        <strain evidence="1">KIB01</strain>
    </source>
</reference>
<comment type="caution">
    <text evidence="1">The sequence shown here is derived from an EMBL/GenBank/DDBJ whole genome shotgun (WGS) entry which is preliminary data.</text>
</comment>
<keyword evidence="2" id="KW-1185">Reference proteome</keyword>
<proteinExistence type="predicted"/>
<gene>
    <name evidence="1" type="ORF">Ddye_022891</name>
</gene>
<evidence type="ECO:0000313" key="1">
    <source>
        <dbReference type="EMBL" id="KAK2641128.1"/>
    </source>
</evidence>
<dbReference type="Proteomes" id="UP001280121">
    <property type="component" value="Unassembled WGS sequence"/>
</dbReference>
<name>A0AAD9TSI0_9ROSI</name>
<dbReference type="AlphaFoldDB" id="A0AAD9TSI0"/>
<sequence>MVESKKNKNTTTIISTTKATTVVAAGKSASAFNCSFTMQGAASNVDSHPKIKYASLNRSMAINNKFYTRMDFVVSADMSIKGKVKKLCHLFESNELSKPLEVSAFELR</sequence>
<evidence type="ECO:0000313" key="2">
    <source>
        <dbReference type="Proteomes" id="UP001280121"/>
    </source>
</evidence>
<dbReference type="EMBL" id="JANJYI010000007">
    <property type="protein sequence ID" value="KAK2641128.1"/>
    <property type="molecule type" value="Genomic_DNA"/>
</dbReference>
<accession>A0AAD9TSI0</accession>
<organism evidence="1 2">
    <name type="scientific">Dipteronia dyeriana</name>
    <dbReference type="NCBI Taxonomy" id="168575"/>
    <lineage>
        <taxon>Eukaryota</taxon>
        <taxon>Viridiplantae</taxon>
        <taxon>Streptophyta</taxon>
        <taxon>Embryophyta</taxon>
        <taxon>Tracheophyta</taxon>
        <taxon>Spermatophyta</taxon>
        <taxon>Magnoliopsida</taxon>
        <taxon>eudicotyledons</taxon>
        <taxon>Gunneridae</taxon>
        <taxon>Pentapetalae</taxon>
        <taxon>rosids</taxon>
        <taxon>malvids</taxon>
        <taxon>Sapindales</taxon>
        <taxon>Sapindaceae</taxon>
        <taxon>Hippocastanoideae</taxon>
        <taxon>Acereae</taxon>
        <taxon>Dipteronia</taxon>
    </lineage>
</organism>
<protein>
    <submittedName>
        <fullName evidence="1">Uncharacterized protein</fullName>
    </submittedName>
</protein>